<sequence>MPLISIIIPVYKVEAYLHKCISSVLDQDFKDIEVLLVDDGSPDNCPVICDEFAKKDARVKVIHKKNGGLSDARNEGIKSAMGEYIMFLDSDDYWDGKDCLFNLVQSMQVSNADIILYGAKDVFVESYTLIVARGNYDIASIRKGKDAAIQSLFATHHFPGSAWILTIKRCLVLEHELFFVTGIKAEDIDWLINSFSKAASFDAVNDAFYMYIKNRPGAITTTADSKSAVDILFSVSKWRPELEKDLSVTNTYLLSYLAYQYITAYIIYASVPANEKRILHAELKKNSGILKYAQGKKTVLSRTVIELFGIEFGAKIFRTAHFALNKWPSLKKIV</sequence>
<dbReference type="OrthoDB" id="396512at2"/>
<name>A0A1G8DU21_9FLAO</name>
<dbReference type="CDD" id="cd00761">
    <property type="entry name" value="Glyco_tranf_GTA_type"/>
    <property type="match status" value="1"/>
</dbReference>
<keyword evidence="5" id="KW-1185">Reference proteome</keyword>
<dbReference type="PANTHER" id="PTHR22916">
    <property type="entry name" value="GLYCOSYLTRANSFERASE"/>
    <property type="match status" value="1"/>
</dbReference>
<evidence type="ECO:0000256" key="1">
    <source>
        <dbReference type="ARBA" id="ARBA00022676"/>
    </source>
</evidence>
<feature type="domain" description="Glycosyltransferase 2-like" evidence="3">
    <location>
        <begin position="5"/>
        <end position="138"/>
    </location>
</feature>
<accession>A0A1G8DU21</accession>
<protein>
    <submittedName>
        <fullName evidence="4">Glycosyl transferase family 2</fullName>
    </submittedName>
</protein>
<dbReference type="GO" id="GO:0016758">
    <property type="term" value="F:hexosyltransferase activity"/>
    <property type="evidence" value="ECO:0007669"/>
    <property type="project" value="UniProtKB-ARBA"/>
</dbReference>
<dbReference type="Pfam" id="PF00535">
    <property type="entry name" value="Glycos_transf_2"/>
    <property type="match status" value="1"/>
</dbReference>
<organism evidence="4 5">
    <name type="scientific">Flavobacterium omnivorum</name>
    <dbReference type="NCBI Taxonomy" id="178355"/>
    <lineage>
        <taxon>Bacteria</taxon>
        <taxon>Pseudomonadati</taxon>
        <taxon>Bacteroidota</taxon>
        <taxon>Flavobacteriia</taxon>
        <taxon>Flavobacteriales</taxon>
        <taxon>Flavobacteriaceae</taxon>
        <taxon>Flavobacterium</taxon>
    </lineage>
</organism>
<evidence type="ECO:0000256" key="2">
    <source>
        <dbReference type="ARBA" id="ARBA00022679"/>
    </source>
</evidence>
<dbReference type="SUPFAM" id="SSF53448">
    <property type="entry name" value="Nucleotide-diphospho-sugar transferases"/>
    <property type="match status" value="1"/>
</dbReference>
<evidence type="ECO:0000259" key="3">
    <source>
        <dbReference type="Pfam" id="PF00535"/>
    </source>
</evidence>
<dbReference type="PANTHER" id="PTHR22916:SF51">
    <property type="entry name" value="GLYCOSYLTRANSFERASE EPSH-RELATED"/>
    <property type="match status" value="1"/>
</dbReference>
<gene>
    <name evidence="4" type="ORF">SAMN04488062_110113</name>
</gene>
<keyword evidence="2 4" id="KW-0808">Transferase</keyword>
<dbReference type="EMBL" id="FNDB01000010">
    <property type="protein sequence ID" value="SDH60940.1"/>
    <property type="molecule type" value="Genomic_DNA"/>
</dbReference>
<keyword evidence="1" id="KW-0328">Glycosyltransferase</keyword>
<evidence type="ECO:0000313" key="4">
    <source>
        <dbReference type="EMBL" id="SDH60940.1"/>
    </source>
</evidence>
<dbReference type="AlphaFoldDB" id="A0A1G8DU21"/>
<proteinExistence type="predicted"/>
<dbReference type="InterPro" id="IPR029044">
    <property type="entry name" value="Nucleotide-diphossugar_trans"/>
</dbReference>
<dbReference type="InterPro" id="IPR001173">
    <property type="entry name" value="Glyco_trans_2-like"/>
</dbReference>
<dbReference type="Proteomes" id="UP000199274">
    <property type="component" value="Unassembled WGS sequence"/>
</dbReference>
<evidence type="ECO:0000313" key="5">
    <source>
        <dbReference type="Proteomes" id="UP000199274"/>
    </source>
</evidence>
<reference evidence="5" key="1">
    <citation type="submission" date="2016-10" db="EMBL/GenBank/DDBJ databases">
        <authorList>
            <person name="Varghese N."/>
            <person name="Submissions S."/>
        </authorList>
    </citation>
    <scope>NUCLEOTIDE SEQUENCE [LARGE SCALE GENOMIC DNA]</scope>
    <source>
        <strain evidence="5">CGMCC 1.2747</strain>
    </source>
</reference>
<dbReference type="STRING" id="178355.SAMN04488062_110113"/>
<dbReference type="Gene3D" id="3.90.550.10">
    <property type="entry name" value="Spore Coat Polysaccharide Biosynthesis Protein SpsA, Chain A"/>
    <property type="match status" value="1"/>
</dbReference>
<dbReference type="RefSeq" id="WP_091257673.1">
    <property type="nucleotide sequence ID" value="NZ_FNDB01000010.1"/>
</dbReference>